<proteinExistence type="inferred from homology"/>
<keyword evidence="2" id="KW-0186">Copper</keyword>
<feature type="binding site" evidence="2">
    <location>
        <position position="85"/>
    </location>
    <ligand>
        <name>Cu cation</name>
        <dbReference type="ChEBI" id="CHEBI:23378"/>
    </ligand>
</feature>
<evidence type="ECO:0000256" key="4">
    <source>
        <dbReference type="SAM" id="SignalP"/>
    </source>
</evidence>
<dbReference type="Gene3D" id="3.40.30.10">
    <property type="entry name" value="Glutaredoxin"/>
    <property type="match status" value="1"/>
</dbReference>
<keyword evidence="4" id="KW-0732">Signal</keyword>
<evidence type="ECO:0000256" key="3">
    <source>
        <dbReference type="PIRSR" id="PIRSR603782-2"/>
    </source>
</evidence>
<comment type="similarity">
    <text evidence="1">Belongs to the SCO1/2 family.</text>
</comment>
<comment type="caution">
    <text evidence="5">The sequence shown here is derived from an EMBL/GenBank/DDBJ whole genome shotgun (WGS) entry which is preliminary data.</text>
</comment>
<dbReference type="Proteomes" id="UP001139035">
    <property type="component" value="Unassembled WGS sequence"/>
</dbReference>
<dbReference type="SUPFAM" id="SSF52833">
    <property type="entry name" value="Thioredoxin-like"/>
    <property type="match status" value="1"/>
</dbReference>
<keyword evidence="3" id="KW-1015">Disulfide bond</keyword>
<feature type="disulfide bond" description="Redox-active" evidence="3">
    <location>
        <begin position="81"/>
        <end position="85"/>
    </location>
</feature>
<dbReference type="PANTHER" id="PTHR12151">
    <property type="entry name" value="ELECTRON TRANSPORT PROTIN SCO1/SENC FAMILY MEMBER"/>
    <property type="match status" value="1"/>
</dbReference>
<evidence type="ECO:0000313" key="5">
    <source>
        <dbReference type="EMBL" id="MCE7027733.1"/>
    </source>
</evidence>
<protein>
    <submittedName>
        <fullName evidence="5">SCO family protein</fullName>
    </submittedName>
</protein>
<dbReference type="AlphaFoldDB" id="A0A9X1TB31"/>
<dbReference type="RefSeq" id="WP_233718831.1">
    <property type="nucleotide sequence ID" value="NZ_JAJUWU010000006.1"/>
</dbReference>
<name>A0A9X1TB31_9HYPH</name>
<feature type="binding site" evidence="2">
    <location>
        <position position="81"/>
    </location>
    <ligand>
        <name>Cu cation</name>
        <dbReference type="ChEBI" id="CHEBI:23378"/>
    </ligand>
</feature>
<dbReference type="EMBL" id="JAJUWU010000006">
    <property type="protein sequence ID" value="MCE7027733.1"/>
    <property type="molecule type" value="Genomic_DNA"/>
</dbReference>
<dbReference type="Pfam" id="PF02630">
    <property type="entry name" value="SCO1-SenC"/>
    <property type="match status" value="1"/>
</dbReference>
<evidence type="ECO:0000313" key="7">
    <source>
        <dbReference type="Proteomes" id="UP001139035"/>
    </source>
</evidence>
<evidence type="ECO:0000256" key="1">
    <source>
        <dbReference type="ARBA" id="ARBA00010996"/>
    </source>
</evidence>
<dbReference type="PANTHER" id="PTHR12151:SF25">
    <property type="entry name" value="LINALOOL DEHYDRATASE_ISOMERASE DOMAIN-CONTAINING PROTEIN"/>
    <property type="match status" value="1"/>
</dbReference>
<keyword evidence="2" id="KW-0479">Metal-binding</keyword>
<evidence type="ECO:0000256" key="2">
    <source>
        <dbReference type="PIRSR" id="PIRSR603782-1"/>
    </source>
</evidence>
<dbReference type="InterPro" id="IPR036249">
    <property type="entry name" value="Thioredoxin-like_sf"/>
</dbReference>
<dbReference type="EMBL" id="JAJUWU010000010">
    <property type="protein sequence ID" value="MCE7028775.1"/>
    <property type="molecule type" value="Genomic_DNA"/>
</dbReference>
<keyword evidence="7" id="KW-1185">Reference proteome</keyword>
<gene>
    <name evidence="5" type="ORF">LZD57_06995</name>
    <name evidence="6" type="ORF">LZD57_12310</name>
</gene>
<dbReference type="InterPro" id="IPR003782">
    <property type="entry name" value="SCO1/SenC"/>
</dbReference>
<sequence>MTARLEALVVVAAALAAAIPAARAHDAHRRDTGTEVQSQRLSQVPIPSLEARLVDTSGKATGLSELLGERSFILSFSYLDCPEQCPVSDLVMHKLALDLGGSPAMPSLVTLTLDPENDSHDRLAAHHADFGSPANWHWATGRPAEVHGLLRRLGVETGAPLAEHDVMFFVGSLGSGKMTPITGLAMPETLVEIARQYEPTGDADTP</sequence>
<dbReference type="GO" id="GO:0046872">
    <property type="term" value="F:metal ion binding"/>
    <property type="evidence" value="ECO:0007669"/>
    <property type="project" value="UniProtKB-KW"/>
</dbReference>
<evidence type="ECO:0000313" key="6">
    <source>
        <dbReference type="EMBL" id="MCE7028775.1"/>
    </source>
</evidence>
<accession>A0A9X1TB31</accession>
<organism evidence="5 7">
    <name type="scientific">Jiella avicenniae</name>
    <dbReference type="NCBI Taxonomy" id="2907202"/>
    <lineage>
        <taxon>Bacteria</taxon>
        <taxon>Pseudomonadati</taxon>
        <taxon>Pseudomonadota</taxon>
        <taxon>Alphaproteobacteria</taxon>
        <taxon>Hyphomicrobiales</taxon>
        <taxon>Aurantimonadaceae</taxon>
        <taxon>Jiella</taxon>
    </lineage>
</organism>
<feature type="chain" id="PRO_5042786653" evidence="4">
    <location>
        <begin position="25"/>
        <end position="206"/>
    </location>
</feature>
<reference evidence="5" key="1">
    <citation type="submission" date="2022-01" db="EMBL/GenBank/DDBJ databases">
        <title>Jiella avicenniae sp. nov., a novel endophytic bacterium isolated from bark of Avicennia marina.</title>
        <authorList>
            <person name="Tuo L."/>
        </authorList>
    </citation>
    <scope>NUCLEOTIDE SEQUENCE</scope>
    <source>
        <strain evidence="5">CBK1P-4</strain>
    </source>
</reference>
<feature type="signal peptide" evidence="4">
    <location>
        <begin position="1"/>
        <end position="24"/>
    </location>
</feature>